<gene>
    <name evidence="2" type="ORF">MOTC310_01245</name>
</gene>
<dbReference type="EMBL" id="MLCA01000001">
    <property type="protein sequence ID" value="MEE7489177.1"/>
    <property type="molecule type" value="Genomic_DNA"/>
</dbReference>
<dbReference type="RefSeq" id="WP_331294301.1">
    <property type="nucleotide sequence ID" value="NZ_MLBR01000033.1"/>
</dbReference>
<protein>
    <submittedName>
        <fullName evidence="2">Uncharacterized protein</fullName>
    </submittedName>
</protein>
<name>A0ABU7THG1_9HYPH</name>
<sequence>MAHTTLTLEDCPTSSADAAADLPAAVFVERWRLITGEPPAAMLSSRSEMLTLLVESTPAAPLEPPVSAWKHPPAGSRADR</sequence>
<accession>A0ABU7THG1</accession>
<evidence type="ECO:0000313" key="2">
    <source>
        <dbReference type="EMBL" id="MEE7489177.1"/>
    </source>
</evidence>
<comment type="caution">
    <text evidence="2">The sequence shown here is derived from an EMBL/GenBank/DDBJ whole genome shotgun (WGS) entry which is preliminary data.</text>
</comment>
<keyword evidence="3" id="KW-1185">Reference proteome</keyword>
<dbReference type="Proteomes" id="UP001355206">
    <property type="component" value="Unassembled WGS sequence"/>
</dbReference>
<evidence type="ECO:0000313" key="3">
    <source>
        <dbReference type="Proteomes" id="UP001355206"/>
    </source>
</evidence>
<reference evidence="2 3" key="1">
    <citation type="journal article" date="2012" name="Genet. Mol. Biol.">
        <title>Analysis of 16S rRNA and mxaF genes revealing insights into Methylobacterium niche-specific plant association.</title>
        <authorList>
            <person name="Dourado M.N."/>
            <person name="Andreote F.D."/>
            <person name="Dini-Andreote F."/>
            <person name="Conti R."/>
            <person name="Araujo J.M."/>
            <person name="Araujo W.L."/>
        </authorList>
    </citation>
    <scope>NUCLEOTIDE SEQUENCE [LARGE SCALE GENOMIC DNA]</scope>
    <source>
        <strain evidence="2 3">TC3-10</strain>
    </source>
</reference>
<feature type="region of interest" description="Disordered" evidence="1">
    <location>
        <begin position="60"/>
        <end position="80"/>
    </location>
</feature>
<evidence type="ECO:0000256" key="1">
    <source>
        <dbReference type="SAM" id="MobiDB-lite"/>
    </source>
</evidence>
<proteinExistence type="predicted"/>
<organism evidence="2 3">
    <name type="scientific">Methylobacterium oryzae</name>
    <dbReference type="NCBI Taxonomy" id="334852"/>
    <lineage>
        <taxon>Bacteria</taxon>
        <taxon>Pseudomonadati</taxon>
        <taxon>Pseudomonadota</taxon>
        <taxon>Alphaproteobacteria</taxon>
        <taxon>Hyphomicrobiales</taxon>
        <taxon>Methylobacteriaceae</taxon>
        <taxon>Methylobacterium</taxon>
    </lineage>
</organism>